<protein>
    <submittedName>
        <fullName evidence="1">NAD(P)H-dependent oxidoreductase</fullName>
    </submittedName>
</protein>
<dbReference type="RefSeq" id="WP_049705796.1">
    <property type="nucleotide sequence ID" value="NZ_BMFM01000001.1"/>
</dbReference>
<dbReference type="GO" id="GO:0005829">
    <property type="term" value="C:cytosol"/>
    <property type="evidence" value="ECO:0007669"/>
    <property type="project" value="TreeGrafter"/>
</dbReference>
<dbReference type="AlphaFoldDB" id="A0A5B9DPX0"/>
<dbReference type="Proteomes" id="UP000321062">
    <property type="component" value="Chromosome"/>
</dbReference>
<evidence type="ECO:0000313" key="1">
    <source>
        <dbReference type="EMBL" id="QEE21277.1"/>
    </source>
</evidence>
<name>A0A5B9DPX0_9HYPH</name>
<dbReference type="PANTHER" id="PTHR30543:SF21">
    <property type="entry name" value="NAD(P)H-DEPENDENT FMN REDUCTASE LOT6"/>
    <property type="match status" value="1"/>
</dbReference>
<dbReference type="Gene3D" id="3.40.50.360">
    <property type="match status" value="1"/>
</dbReference>
<dbReference type="InterPro" id="IPR050712">
    <property type="entry name" value="NAD(P)H-dep_reductase"/>
</dbReference>
<dbReference type="SUPFAM" id="SSF52218">
    <property type="entry name" value="Flavoproteins"/>
    <property type="match status" value="1"/>
</dbReference>
<gene>
    <name evidence="1" type="ORF">FNA67_14275</name>
</gene>
<dbReference type="InterPro" id="IPR029039">
    <property type="entry name" value="Flavoprotein-like_sf"/>
</dbReference>
<sequence length="191" mass="20324">MHKVAVLVGSLRAASINLSFARALEKLAAGKLEFVYPDLSALPIYNDDLWANPPAGALALKQTVEAADAVLFVTPEFNRTIPAALSNAIFWGSRPWGKNSWAGKPASVVGTSPGGIGSAVAQSHLRSVVTVLDTVLMGQPEVYFQTKPGLIDEDFNITDPETKAFLEGYIARFTGWVARHAGDRSASVAAE</sequence>
<dbReference type="PANTHER" id="PTHR30543">
    <property type="entry name" value="CHROMATE REDUCTASE"/>
    <property type="match status" value="1"/>
</dbReference>
<proteinExistence type="predicted"/>
<dbReference type="GO" id="GO:0010181">
    <property type="term" value="F:FMN binding"/>
    <property type="evidence" value="ECO:0007669"/>
    <property type="project" value="TreeGrafter"/>
</dbReference>
<accession>A0A5B9DPX0</accession>
<keyword evidence="2" id="KW-1185">Reference proteome</keyword>
<dbReference type="KEGG" id="yti:FNA67_14275"/>
<reference evidence="1 2" key="1">
    <citation type="journal article" date="2015" name="Int. J. Syst. Evol. Microbiol.">
        <title>Youhaiella tibetensis gen. nov., sp. nov., isolated from subsurface sediment.</title>
        <authorList>
            <person name="Wang Y.X."/>
            <person name="Huang F.Q."/>
            <person name="Nogi Y."/>
            <person name="Pang S.J."/>
            <person name="Wang P.K."/>
            <person name="Lv J."/>
        </authorList>
    </citation>
    <scope>NUCLEOTIDE SEQUENCE [LARGE SCALE GENOMIC DNA]</scope>
    <source>
        <strain evidence="2">fig4</strain>
    </source>
</reference>
<dbReference type="Pfam" id="PF03358">
    <property type="entry name" value="FMN_red"/>
    <property type="match status" value="1"/>
</dbReference>
<dbReference type="InterPro" id="IPR005025">
    <property type="entry name" value="FMN_Rdtase-like_dom"/>
</dbReference>
<dbReference type="GO" id="GO:0016491">
    <property type="term" value="F:oxidoreductase activity"/>
    <property type="evidence" value="ECO:0007669"/>
    <property type="project" value="InterPro"/>
</dbReference>
<dbReference type="EMBL" id="CP041690">
    <property type="protein sequence ID" value="QEE21277.1"/>
    <property type="molecule type" value="Genomic_DNA"/>
</dbReference>
<evidence type="ECO:0000313" key="2">
    <source>
        <dbReference type="Proteomes" id="UP000321062"/>
    </source>
</evidence>
<dbReference type="OrthoDB" id="9812295at2"/>
<organism evidence="1 2">
    <name type="scientific">Paradevosia tibetensis</name>
    <dbReference type="NCBI Taxonomy" id="1447062"/>
    <lineage>
        <taxon>Bacteria</taxon>
        <taxon>Pseudomonadati</taxon>
        <taxon>Pseudomonadota</taxon>
        <taxon>Alphaproteobacteria</taxon>
        <taxon>Hyphomicrobiales</taxon>
        <taxon>Devosiaceae</taxon>
        <taxon>Paradevosia</taxon>
    </lineage>
</organism>